<evidence type="ECO:0000313" key="1">
    <source>
        <dbReference type="EMBL" id="OGY43314.1"/>
    </source>
</evidence>
<proteinExistence type="predicted"/>
<accession>A0A1G1XTL7</accession>
<comment type="caution">
    <text evidence="1">The sequence shown here is derived from an EMBL/GenBank/DDBJ whole genome shotgun (WGS) entry which is preliminary data.</text>
</comment>
<sequence>MRKYLSTLTELYAAAVADLGPMDQGTYSDFEKRVQEVARQHGIQNPKMIIDIKFKANTASSFGVTEQPYPIIASEWNKFREDAKTMAEYMPKVHVVDGDKYTAPI</sequence>
<name>A0A1G1XTL7_9BACT</name>
<gene>
    <name evidence="1" type="ORF">A2729_05335</name>
</gene>
<dbReference type="AlphaFoldDB" id="A0A1G1XTL7"/>
<protein>
    <submittedName>
        <fullName evidence="1">Uncharacterized protein</fullName>
    </submittedName>
</protein>
<evidence type="ECO:0000313" key="2">
    <source>
        <dbReference type="Proteomes" id="UP000178930"/>
    </source>
</evidence>
<dbReference type="EMBL" id="MHIB01000038">
    <property type="protein sequence ID" value="OGY43314.1"/>
    <property type="molecule type" value="Genomic_DNA"/>
</dbReference>
<organism evidence="1 2">
    <name type="scientific">Candidatus Buchananbacteria bacterium RIFCSPHIGHO2_01_FULL_39_14</name>
    <dbReference type="NCBI Taxonomy" id="1797532"/>
    <lineage>
        <taxon>Bacteria</taxon>
        <taxon>Candidatus Buchananiibacteriota</taxon>
    </lineage>
</organism>
<dbReference type="Proteomes" id="UP000178930">
    <property type="component" value="Unassembled WGS sequence"/>
</dbReference>
<reference evidence="1 2" key="1">
    <citation type="journal article" date="2016" name="Nat. Commun.">
        <title>Thousands of microbial genomes shed light on interconnected biogeochemical processes in an aquifer system.</title>
        <authorList>
            <person name="Anantharaman K."/>
            <person name="Brown C.T."/>
            <person name="Hug L.A."/>
            <person name="Sharon I."/>
            <person name="Castelle C.J."/>
            <person name="Probst A.J."/>
            <person name="Thomas B.C."/>
            <person name="Singh A."/>
            <person name="Wilkins M.J."/>
            <person name="Karaoz U."/>
            <person name="Brodie E.L."/>
            <person name="Williams K.H."/>
            <person name="Hubbard S.S."/>
            <person name="Banfield J.F."/>
        </authorList>
    </citation>
    <scope>NUCLEOTIDE SEQUENCE [LARGE SCALE GENOMIC DNA]</scope>
</reference>